<dbReference type="SUPFAM" id="SSF53448">
    <property type="entry name" value="Nucleotide-diphospho-sugar transferases"/>
    <property type="match status" value="1"/>
</dbReference>
<dbReference type="Proteomes" id="UP001596282">
    <property type="component" value="Unassembled WGS sequence"/>
</dbReference>
<organism evidence="1 2">
    <name type="scientific">Lactiplantibacillus daowaiensis</name>
    <dbReference type="NCBI Taxonomy" id="2559918"/>
    <lineage>
        <taxon>Bacteria</taxon>
        <taxon>Bacillati</taxon>
        <taxon>Bacillota</taxon>
        <taxon>Bacilli</taxon>
        <taxon>Lactobacillales</taxon>
        <taxon>Lactobacillaceae</taxon>
        <taxon>Lactiplantibacillus</taxon>
    </lineage>
</organism>
<dbReference type="Gene3D" id="3.90.550.10">
    <property type="entry name" value="Spore Coat Polysaccharide Biosynthesis Protein SpsA, Chain A"/>
    <property type="match status" value="1"/>
</dbReference>
<dbReference type="EMBL" id="JBHSSC010000035">
    <property type="protein sequence ID" value="MFC6181247.1"/>
    <property type="molecule type" value="Genomic_DNA"/>
</dbReference>
<accession>A0ABW1S1B5</accession>
<dbReference type="InterPro" id="IPR029044">
    <property type="entry name" value="Nucleotide-diphossugar_trans"/>
</dbReference>
<dbReference type="InterPro" id="IPR002495">
    <property type="entry name" value="Glyco_trans_8"/>
</dbReference>
<comment type="caution">
    <text evidence="1">The sequence shown here is derived from an EMBL/GenBank/DDBJ whole genome shotgun (WGS) entry which is preliminary data.</text>
</comment>
<dbReference type="Pfam" id="PF01501">
    <property type="entry name" value="Glyco_transf_8"/>
    <property type="match status" value="1"/>
</dbReference>
<evidence type="ECO:0000313" key="1">
    <source>
        <dbReference type="EMBL" id="MFC6181247.1"/>
    </source>
</evidence>
<sequence length="270" mass="31373">MNILYCGDDHMKRGLLLSILSLLDQVPATLNIYVLTAKVTPQTVPLAPTTIAYLNDLVQQRRSTNQVQLIDITDLVQQTPPTANFQTIFTPSCMLRLYADQVTALPDKLLYLDTDVLCRQDCRDFYDQSLAGADLAGILDHYGQWLFHQHGWHRDYLNSGILLLNLKRIRQTGLFTKCRQCCQTKQMFMPDQSALNKLAQHKVIWPRRYNEQRRLHADTVFQHFTTSFRMLPWVHILTVKPWEVEAMHHKLKLHAYDQLLAEYQALALKL</sequence>
<proteinExistence type="predicted"/>
<name>A0ABW1S1B5_9LACO</name>
<gene>
    <name evidence="1" type="ORF">ACFP5Y_08450</name>
</gene>
<protein>
    <submittedName>
        <fullName evidence="1">Glycosyltransferase</fullName>
    </submittedName>
</protein>
<keyword evidence="2" id="KW-1185">Reference proteome</keyword>
<reference evidence="2" key="1">
    <citation type="journal article" date="2019" name="Int. J. Syst. Evol. Microbiol.">
        <title>The Global Catalogue of Microorganisms (GCM) 10K type strain sequencing project: providing services to taxonomists for standard genome sequencing and annotation.</title>
        <authorList>
            <consortium name="The Broad Institute Genomics Platform"/>
            <consortium name="The Broad Institute Genome Sequencing Center for Infectious Disease"/>
            <person name="Wu L."/>
            <person name="Ma J."/>
        </authorList>
    </citation>
    <scope>NUCLEOTIDE SEQUENCE [LARGE SCALE GENOMIC DNA]</scope>
    <source>
        <strain evidence="2">CCM 8933</strain>
    </source>
</reference>
<evidence type="ECO:0000313" key="2">
    <source>
        <dbReference type="Proteomes" id="UP001596282"/>
    </source>
</evidence>
<dbReference type="RefSeq" id="WP_137629225.1">
    <property type="nucleotide sequence ID" value="NZ_BJDJ01000019.1"/>
</dbReference>